<evidence type="ECO:0000256" key="3">
    <source>
        <dbReference type="ARBA" id="ARBA00023015"/>
    </source>
</evidence>
<evidence type="ECO:0000259" key="9">
    <source>
        <dbReference type="PROSITE" id="PS51755"/>
    </source>
</evidence>
<dbReference type="CDD" id="cd00383">
    <property type="entry name" value="trans_reg_C"/>
    <property type="match status" value="1"/>
</dbReference>
<accession>A0A5S9F4I1</accession>
<dbReference type="GO" id="GO:0005829">
    <property type="term" value="C:cytosol"/>
    <property type="evidence" value="ECO:0007669"/>
    <property type="project" value="TreeGrafter"/>
</dbReference>
<dbReference type="Gene3D" id="3.40.50.2300">
    <property type="match status" value="1"/>
</dbReference>
<keyword evidence="2" id="KW-0902">Two-component regulatory system</keyword>
<evidence type="ECO:0000256" key="5">
    <source>
        <dbReference type="ARBA" id="ARBA00023163"/>
    </source>
</evidence>
<keyword evidence="1 6" id="KW-0597">Phosphoprotein</keyword>
<gene>
    <name evidence="10" type="ORF">UABAM_02608</name>
</gene>
<evidence type="ECO:0000259" key="8">
    <source>
        <dbReference type="PROSITE" id="PS50110"/>
    </source>
</evidence>
<evidence type="ECO:0000256" key="6">
    <source>
        <dbReference type="PROSITE-ProRule" id="PRU00169"/>
    </source>
</evidence>
<feature type="domain" description="OmpR/PhoB-type" evidence="9">
    <location>
        <begin position="123"/>
        <end position="221"/>
    </location>
</feature>
<protein>
    <submittedName>
        <fullName evidence="10">DNA-binding response regulator</fullName>
    </submittedName>
</protein>
<dbReference type="SUPFAM" id="SSF52172">
    <property type="entry name" value="CheY-like"/>
    <property type="match status" value="1"/>
</dbReference>
<proteinExistence type="predicted"/>
<dbReference type="InterPro" id="IPR036388">
    <property type="entry name" value="WH-like_DNA-bd_sf"/>
</dbReference>
<dbReference type="RefSeq" id="WP_151968417.1">
    <property type="nucleotide sequence ID" value="NZ_AP019860.1"/>
</dbReference>
<dbReference type="KEGG" id="uam:UABAM_02608"/>
<feature type="modified residue" description="4-aspartylphosphate" evidence="6">
    <location>
        <position position="51"/>
    </location>
</feature>
<evidence type="ECO:0000313" key="10">
    <source>
        <dbReference type="EMBL" id="BBM84252.1"/>
    </source>
</evidence>
<dbReference type="AlphaFoldDB" id="A0A5S9F4I1"/>
<dbReference type="GO" id="GO:0000156">
    <property type="term" value="F:phosphorelay response regulator activity"/>
    <property type="evidence" value="ECO:0007669"/>
    <property type="project" value="TreeGrafter"/>
</dbReference>
<dbReference type="PANTHER" id="PTHR48111:SF1">
    <property type="entry name" value="TWO-COMPONENT RESPONSE REGULATOR ORR33"/>
    <property type="match status" value="1"/>
</dbReference>
<organism evidence="10 11">
    <name type="scientific">Uabimicrobium amorphum</name>
    <dbReference type="NCBI Taxonomy" id="2596890"/>
    <lineage>
        <taxon>Bacteria</taxon>
        <taxon>Pseudomonadati</taxon>
        <taxon>Planctomycetota</taxon>
        <taxon>Candidatus Uabimicrobiia</taxon>
        <taxon>Candidatus Uabimicrobiales</taxon>
        <taxon>Candidatus Uabimicrobiaceae</taxon>
        <taxon>Candidatus Uabimicrobium</taxon>
    </lineage>
</organism>
<keyword evidence="3" id="KW-0805">Transcription regulation</keyword>
<evidence type="ECO:0000313" key="11">
    <source>
        <dbReference type="Proteomes" id="UP000326354"/>
    </source>
</evidence>
<dbReference type="InterPro" id="IPR001789">
    <property type="entry name" value="Sig_transdc_resp-reg_receiver"/>
</dbReference>
<dbReference type="GO" id="GO:0000976">
    <property type="term" value="F:transcription cis-regulatory region binding"/>
    <property type="evidence" value="ECO:0007669"/>
    <property type="project" value="TreeGrafter"/>
</dbReference>
<dbReference type="GO" id="GO:0006355">
    <property type="term" value="P:regulation of DNA-templated transcription"/>
    <property type="evidence" value="ECO:0007669"/>
    <property type="project" value="InterPro"/>
</dbReference>
<dbReference type="Pfam" id="PF00072">
    <property type="entry name" value="Response_reg"/>
    <property type="match status" value="1"/>
</dbReference>
<dbReference type="SMART" id="SM00448">
    <property type="entry name" value="REC"/>
    <property type="match status" value="1"/>
</dbReference>
<dbReference type="GO" id="GO:0032993">
    <property type="term" value="C:protein-DNA complex"/>
    <property type="evidence" value="ECO:0007669"/>
    <property type="project" value="TreeGrafter"/>
</dbReference>
<keyword evidence="5" id="KW-0804">Transcription</keyword>
<name>A0A5S9F4I1_UABAM</name>
<evidence type="ECO:0000256" key="4">
    <source>
        <dbReference type="ARBA" id="ARBA00023125"/>
    </source>
</evidence>
<dbReference type="Gene3D" id="1.10.10.10">
    <property type="entry name" value="Winged helix-like DNA-binding domain superfamily/Winged helix DNA-binding domain"/>
    <property type="match status" value="1"/>
</dbReference>
<dbReference type="OrthoDB" id="272875at2"/>
<dbReference type="Gene3D" id="6.10.250.690">
    <property type="match status" value="1"/>
</dbReference>
<dbReference type="PANTHER" id="PTHR48111">
    <property type="entry name" value="REGULATOR OF RPOS"/>
    <property type="match status" value="1"/>
</dbReference>
<sequence length="225" mass="25962">MRILLVEDEEGVIRFITKGLSEEGFTVDSCPTAESALQQIETQKYDLLILDISLPKMNGFQFLSIFRKKEKLVPVLVLTAKDTLNDKKQGFELQCDDYLTKPFHFEELLMRIRALLRRHIKESKVVEIGNLRLDIGSFKVFIDDRPVSLTKKEFALLRYFMANEGHVISRTQILNHVWQEPYNIGSNVVDATVKSLRKKIYIQGNSFKISSVYGIGYILQDEQSL</sequence>
<dbReference type="PROSITE" id="PS51755">
    <property type="entry name" value="OMPR_PHOB"/>
    <property type="match status" value="1"/>
</dbReference>
<dbReference type="InterPro" id="IPR039420">
    <property type="entry name" value="WalR-like"/>
</dbReference>
<dbReference type="EMBL" id="AP019860">
    <property type="protein sequence ID" value="BBM84252.1"/>
    <property type="molecule type" value="Genomic_DNA"/>
</dbReference>
<dbReference type="SMART" id="SM00862">
    <property type="entry name" value="Trans_reg_C"/>
    <property type="match status" value="1"/>
</dbReference>
<evidence type="ECO:0000256" key="7">
    <source>
        <dbReference type="PROSITE-ProRule" id="PRU01091"/>
    </source>
</evidence>
<dbReference type="Proteomes" id="UP000326354">
    <property type="component" value="Chromosome"/>
</dbReference>
<evidence type="ECO:0000256" key="1">
    <source>
        <dbReference type="ARBA" id="ARBA00022553"/>
    </source>
</evidence>
<keyword evidence="4 7" id="KW-0238">DNA-binding</keyword>
<evidence type="ECO:0000256" key="2">
    <source>
        <dbReference type="ARBA" id="ARBA00023012"/>
    </source>
</evidence>
<dbReference type="InterPro" id="IPR001867">
    <property type="entry name" value="OmpR/PhoB-type_DNA-bd"/>
</dbReference>
<keyword evidence="11" id="KW-1185">Reference proteome</keyword>
<reference evidence="10 11" key="1">
    <citation type="submission" date="2019-08" db="EMBL/GenBank/DDBJ databases">
        <title>Complete genome sequence of Candidatus Uab amorphum.</title>
        <authorList>
            <person name="Shiratori T."/>
            <person name="Suzuki S."/>
            <person name="Kakizawa Y."/>
            <person name="Ishida K."/>
        </authorList>
    </citation>
    <scope>NUCLEOTIDE SEQUENCE [LARGE SCALE GENOMIC DNA]</scope>
    <source>
        <strain evidence="10 11">SRT547</strain>
    </source>
</reference>
<dbReference type="InterPro" id="IPR011006">
    <property type="entry name" value="CheY-like_superfamily"/>
</dbReference>
<feature type="domain" description="Response regulatory" evidence="8">
    <location>
        <begin position="2"/>
        <end position="116"/>
    </location>
</feature>
<dbReference type="Pfam" id="PF00486">
    <property type="entry name" value="Trans_reg_C"/>
    <property type="match status" value="1"/>
</dbReference>
<feature type="DNA-binding region" description="OmpR/PhoB-type" evidence="7">
    <location>
        <begin position="123"/>
        <end position="221"/>
    </location>
</feature>
<dbReference type="PROSITE" id="PS50110">
    <property type="entry name" value="RESPONSE_REGULATORY"/>
    <property type="match status" value="1"/>
</dbReference>